<accession>A0A0E9T6W0</accession>
<organism evidence="1">
    <name type="scientific">Anguilla anguilla</name>
    <name type="common">European freshwater eel</name>
    <name type="synonym">Muraena anguilla</name>
    <dbReference type="NCBI Taxonomy" id="7936"/>
    <lineage>
        <taxon>Eukaryota</taxon>
        <taxon>Metazoa</taxon>
        <taxon>Chordata</taxon>
        <taxon>Craniata</taxon>
        <taxon>Vertebrata</taxon>
        <taxon>Euteleostomi</taxon>
        <taxon>Actinopterygii</taxon>
        <taxon>Neopterygii</taxon>
        <taxon>Teleostei</taxon>
        <taxon>Anguilliformes</taxon>
        <taxon>Anguillidae</taxon>
        <taxon>Anguilla</taxon>
    </lineage>
</organism>
<dbReference type="EMBL" id="GBXM01059430">
    <property type="protein sequence ID" value="JAH49147.1"/>
    <property type="molecule type" value="Transcribed_RNA"/>
</dbReference>
<reference evidence="1" key="2">
    <citation type="journal article" date="2015" name="Fish Shellfish Immunol.">
        <title>Early steps in the European eel (Anguilla anguilla)-Vibrio vulnificus interaction in the gills: Role of the RtxA13 toxin.</title>
        <authorList>
            <person name="Callol A."/>
            <person name="Pajuelo D."/>
            <person name="Ebbesson L."/>
            <person name="Teles M."/>
            <person name="MacKenzie S."/>
            <person name="Amaro C."/>
        </authorList>
    </citation>
    <scope>NUCLEOTIDE SEQUENCE</scope>
</reference>
<evidence type="ECO:0000313" key="1">
    <source>
        <dbReference type="EMBL" id="JAH49147.1"/>
    </source>
</evidence>
<reference evidence="1" key="1">
    <citation type="submission" date="2014-11" db="EMBL/GenBank/DDBJ databases">
        <authorList>
            <person name="Amaro Gonzalez C."/>
        </authorList>
    </citation>
    <scope>NUCLEOTIDE SEQUENCE</scope>
</reference>
<proteinExistence type="predicted"/>
<sequence length="48" mass="5212">MIASVSVQNSALYWDAMASMIVSQSKSWVLIHEISHGRGHAGCRIAPD</sequence>
<dbReference type="AlphaFoldDB" id="A0A0E9T6W0"/>
<name>A0A0E9T6W0_ANGAN</name>
<protein>
    <submittedName>
        <fullName evidence="1">Uncharacterized protein</fullName>
    </submittedName>
</protein>